<keyword evidence="4" id="KW-0762">Sugar transport</keyword>
<dbReference type="EMBL" id="WHNX01000009">
    <property type="protein sequence ID" value="MPW25623.1"/>
    <property type="molecule type" value="Genomic_DNA"/>
</dbReference>
<dbReference type="InterPro" id="IPR004720">
    <property type="entry name" value="PTS_IIB_sorbose-sp"/>
</dbReference>
<evidence type="ECO:0000256" key="7">
    <source>
        <dbReference type="ARBA" id="ARBA00022777"/>
    </source>
</evidence>
<protein>
    <submittedName>
        <fullName evidence="9">PTS mannose/fructose/sorbose transporter subunit IIB</fullName>
    </submittedName>
</protein>
<gene>
    <name evidence="9" type="ORF">GC105_07455</name>
</gene>
<evidence type="ECO:0000313" key="9">
    <source>
        <dbReference type="EMBL" id="MPW25623.1"/>
    </source>
</evidence>
<organism evidence="9 10">
    <name type="scientific">Alkalibaculum sporogenes</name>
    <dbReference type="NCBI Taxonomy" id="2655001"/>
    <lineage>
        <taxon>Bacteria</taxon>
        <taxon>Bacillati</taxon>
        <taxon>Bacillota</taxon>
        <taxon>Clostridia</taxon>
        <taxon>Eubacteriales</taxon>
        <taxon>Eubacteriaceae</taxon>
        <taxon>Alkalibaculum</taxon>
    </lineage>
</organism>
<reference evidence="9 10" key="1">
    <citation type="submission" date="2019-10" db="EMBL/GenBank/DDBJ databases">
        <title>Alkalibaculum tamaniensis sp.nov., a new alkaliphilic acetogen, isolated on methoxylated aromatics from a mud volcano.</title>
        <authorList>
            <person name="Khomyakova M.A."/>
            <person name="Merkel A.Y."/>
            <person name="Bonch-Osmolovskaya E.A."/>
            <person name="Slobodkin A.I."/>
        </authorList>
    </citation>
    <scope>NUCLEOTIDE SEQUENCE [LARGE SCALE GENOMIC DNA]</scope>
    <source>
        <strain evidence="9 10">M08DMB</strain>
    </source>
</reference>
<dbReference type="PROSITE" id="PS51101">
    <property type="entry name" value="PTS_EIIB_TYPE_4"/>
    <property type="match status" value="1"/>
</dbReference>
<comment type="subcellular location">
    <subcellularLocation>
        <location evidence="1">Cytoplasm</location>
    </subcellularLocation>
</comment>
<keyword evidence="7" id="KW-0418">Kinase</keyword>
<evidence type="ECO:0000256" key="3">
    <source>
        <dbReference type="ARBA" id="ARBA00022490"/>
    </source>
</evidence>
<dbReference type="GO" id="GO:0008982">
    <property type="term" value="F:protein-N(PI)-phosphohistidine-sugar phosphotransferase activity"/>
    <property type="evidence" value="ECO:0007669"/>
    <property type="project" value="InterPro"/>
</dbReference>
<dbReference type="GO" id="GO:0009401">
    <property type="term" value="P:phosphoenolpyruvate-dependent sugar phosphotransferase system"/>
    <property type="evidence" value="ECO:0007669"/>
    <property type="project" value="UniProtKB-KW"/>
</dbReference>
<evidence type="ECO:0000313" key="10">
    <source>
        <dbReference type="Proteomes" id="UP000440004"/>
    </source>
</evidence>
<dbReference type="GO" id="GO:0005737">
    <property type="term" value="C:cytoplasm"/>
    <property type="evidence" value="ECO:0007669"/>
    <property type="project" value="UniProtKB-SubCell"/>
</dbReference>
<evidence type="ECO:0000256" key="1">
    <source>
        <dbReference type="ARBA" id="ARBA00004496"/>
    </source>
</evidence>
<comment type="caution">
    <text evidence="9">The sequence shown here is derived from an EMBL/GenBank/DDBJ whole genome shotgun (WGS) entry which is preliminary data.</text>
</comment>
<keyword evidence="5" id="KW-0808">Transferase</keyword>
<dbReference type="Pfam" id="PF03830">
    <property type="entry name" value="PTSIIB_sorb"/>
    <property type="match status" value="1"/>
</dbReference>
<keyword evidence="3" id="KW-0963">Cytoplasm</keyword>
<dbReference type="RefSeq" id="WP_152803269.1">
    <property type="nucleotide sequence ID" value="NZ_WHNX01000009.1"/>
</dbReference>
<evidence type="ECO:0000256" key="6">
    <source>
        <dbReference type="ARBA" id="ARBA00022683"/>
    </source>
</evidence>
<dbReference type="AlphaFoldDB" id="A0A6A7K933"/>
<dbReference type="GO" id="GO:0016301">
    <property type="term" value="F:kinase activity"/>
    <property type="evidence" value="ECO:0007669"/>
    <property type="project" value="UniProtKB-KW"/>
</dbReference>
<evidence type="ECO:0000256" key="2">
    <source>
        <dbReference type="ARBA" id="ARBA00022448"/>
    </source>
</evidence>
<keyword evidence="2" id="KW-0813">Transport</keyword>
<proteinExistence type="predicted"/>
<dbReference type="Gene3D" id="3.40.35.10">
    <property type="entry name" value="Phosphotransferase system, sorbose subfamily IIB component"/>
    <property type="match status" value="1"/>
</dbReference>
<evidence type="ECO:0000259" key="8">
    <source>
        <dbReference type="PROSITE" id="PS51101"/>
    </source>
</evidence>
<name>A0A6A7K933_9FIRM</name>
<dbReference type="SUPFAM" id="SSF52728">
    <property type="entry name" value="PTS IIb component"/>
    <property type="match status" value="1"/>
</dbReference>
<keyword evidence="10" id="KW-1185">Reference proteome</keyword>
<dbReference type="Proteomes" id="UP000440004">
    <property type="component" value="Unassembled WGS sequence"/>
</dbReference>
<feature type="domain" description="PTS EIIB type-4" evidence="8">
    <location>
        <begin position="1"/>
        <end position="159"/>
    </location>
</feature>
<sequence>MKNIVLTRIDDRLIHGQVVTAWVKHTKGNRIIIVDDQLSTDSFMQQVLHMAAPTGIKVEVVNTVDASKLLKTEPKNNERIIILTKGPHVLEQLIINDGVEIRTIILGGIGAKSGRKKFYRNISIDDEELSCFKRLIDNDVKVFVQIVPDERAISMEKLI</sequence>
<accession>A0A6A7K933</accession>
<evidence type="ECO:0000256" key="4">
    <source>
        <dbReference type="ARBA" id="ARBA00022597"/>
    </source>
</evidence>
<keyword evidence="6" id="KW-0598">Phosphotransferase system</keyword>
<dbReference type="InterPro" id="IPR036667">
    <property type="entry name" value="PTS_IIB_sorbose-sp_sf"/>
</dbReference>
<evidence type="ECO:0000256" key="5">
    <source>
        <dbReference type="ARBA" id="ARBA00022679"/>
    </source>
</evidence>